<proteinExistence type="predicted"/>
<protein>
    <submittedName>
        <fullName evidence="1">Uncharacterized protein</fullName>
    </submittedName>
</protein>
<dbReference type="Proteomes" id="UP000092462">
    <property type="component" value="Unassembled WGS sequence"/>
</dbReference>
<name>A0A1B0D2W7_PHLPP</name>
<accession>A0A1B0D2W7</accession>
<dbReference type="VEuPathDB" id="VectorBase:PPAPM1_011679"/>
<dbReference type="VEuPathDB" id="VectorBase:PPAI001690"/>
<dbReference type="EMBL" id="AJVK01002889">
    <property type="status" value="NOT_ANNOTATED_CDS"/>
    <property type="molecule type" value="Genomic_DNA"/>
</dbReference>
<keyword evidence="2" id="KW-1185">Reference proteome</keyword>
<sequence>MFTRNVRRIVTLYKSFHETWNPAAALRQNLVKSEPLSCLKIHTSISNPERENDYAHGILERVGKYHLMKDDTKSVGELLTEKEFDAIYERKDWMEASLEELVQTFERLAVYCGKNDVKIADERLDVLVDAMVRQCFKFSDEQLLKSIRMLTHFPPSESLNTRNFVELWSALDDACVERIDKWKTDELLLVCDHWYALNLAKICKCTFQCTKKLGRKLKSLSPTDLVQTMFYVNMCRKPMVDMFNFEVNLFESIDNLSLDEIAVMSMGFFKTETKIRNPELIEKIYQRVTADIKTVQDISLVNIIKILRYSSKLQHIQCLEDFLQAVTPEIPRLSLLSCLHVALFGTDMQYYNQECLEKIIGRFAGEYKSCRLKEFERLSFVLGLYGFTMADGSHTKLCQEILAELPNRISEIMKFPRCFPSCLHFLTLSGHHNEELINTVLDPKFYEMAYGKNYTASREILCLDSYARINLKDTYKGKLLTDKFRRTLTKIHTNYIPAKDQRYKLSAADTILLEIKDTCDELYGQDASNIAHVLSQYERPDIVVTLNRKTLEPISLKDTFPPHYTGQILSRELLLKDHPEKENCEVFVVVVGGWNILIPWYIWRKMTPDERPVYVKALLKQPQP</sequence>
<evidence type="ECO:0000313" key="2">
    <source>
        <dbReference type="Proteomes" id="UP000092462"/>
    </source>
</evidence>
<reference evidence="1" key="1">
    <citation type="submission" date="2022-08" db="UniProtKB">
        <authorList>
            <consortium name="EnsemblMetazoa"/>
        </authorList>
    </citation>
    <scope>IDENTIFICATION</scope>
    <source>
        <strain evidence="1">Israel</strain>
    </source>
</reference>
<dbReference type="AlphaFoldDB" id="A0A1B0D2W7"/>
<dbReference type="EnsemblMetazoa" id="PPAI001690-RA">
    <property type="protein sequence ID" value="PPAI001690-PA"/>
    <property type="gene ID" value="PPAI001690"/>
</dbReference>
<organism evidence="1 2">
    <name type="scientific">Phlebotomus papatasi</name>
    <name type="common">Sandfly</name>
    <dbReference type="NCBI Taxonomy" id="29031"/>
    <lineage>
        <taxon>Eukaryota</taxon>
        <taxon>Metazoa</taxon>
        <taxon>Ecdysozoa</taxon>
        <taxon>Arthropoda</taxon>
        <taxon>Hexapoda</taxon>
        <taxon>Insecta</taxon>
        <taxon>Pterygota</taxon>
        <taxon>Neoptera</taxon>
        <taxon>Endopterygota</taxon>
        <taxon>Diptera</taxon>
        <taxon>Nematocera</taxon>
        <taxon>Psychodoidea</taxon>
        <taxon>Psychodidae</taxon>
        <taxon>Phlebotomus</taxon>
        <taxon>Phlebotomus</taxon>
    </lineage>
</organism>
<evidence type="ECO:0000313" key="1">
    <source>
        <dbReference type="EnsemblMetazoa" id="PPAI001690-PA"/>
    </source>
</evidence>